<keyword evidence="2" id="KW-1185">Reference proteome</keyword>
<reference evidence="1" key="1">
    <citation type="submission" date="2019-05" db="EMBL/GenBank/DDBJ databases">
        <title>Isolation and characterization of methanogens from the cold seep sediment at Four-Way Closure Ridge.</title>
        <authorList>
            <person name="You Y.-T."/>
            <person name="Chen S.-C."/>
            <person name="Zhang W.-L."/>
            <person name="Lai M.-C."/>
        </authorList>
    </citation>
    <scope>NUCLEOTIDE SEQUENCE</scope>
    <source>
        <strain evidence="1">FWC-SCC3</strain>
    </source>
</reference>
<dbReference type="EMBL" id="VCYI01000020">
    <property type="protein sequence ID" value="MDN7013810.1"/>
    <property type="molecule type" value="Genomic_DNA"/>
</dbReference>
<organism evidence="1 2">
    <name type="scientific">Methanoculleus methanifontis</name>
    <dbReference type="NCBI Taxonomy" id="2584086"/>
    <lineage>
        <taxon>Archaea</taxon>
        <taxon>Methanobacteriati</taxon>
        <taxon>Methanobacteriota</taxon>
        <taxon>Stenosarchaea group</taxon>
        <taxon>Methanomicrobia</taxon>
        <taxon>Methanomicrobiales</taxon>
        <taxon>Methanomicrobiaceae</taxon>
        <taxon>Methanoculleus</taxon>
    </lineage>
</organism>
<evidence type="ECO:0000313" key="1">
    <source>
        <dbReference type="EMBL" id="MDN7013810.1"/>
    </source>
</evidence>
<gene>
    <name evidence="1" type="ORF">FGW20_12395</name>
</gene>
<dbReference type="Proteomes" id="UP001168423">
    <property type="component" value="Unassembled WGS sequence"/>
</dbReference>
<dbReference type="RefSeq" id="WP_301678410.1">
    <property type="nucleotide sequence ID" value="NZ_VCYI01000020.1"/>
</dbReference>
<comment type="caution">
    <text evidence="1">The sequence shown here is derived from an EMBL/GenBank/DDBJ whole genome shotgun (WGS) entry which is preliminary data.</text>
</comment>
<proteinExistence type="predicted"/>
<protein>
    <submittedName>
        <fullName evidence="1">Uncharacterized protein</fullName>
    </submittedName>
</protein>
<evidence type="ECO:0000313" key="2">
    <source>
        <dbReference type="Proteomes" id="UP001168423"/>
    </source>
</evidence>
<sequence>MSRLPDLPLQTVIDLLREFDYSEMQRSDRYIHLRHADDSIVITIPNRTKVHGAILRSALCQGGIPEKVFIEGLKGIIPVFGKESVIAHVDILGFKSLLTEAKKSESKFDEVLNHYHSALRSAFSSIKSMTERRHKFNWRRICHVRVYTDNLLFISELENQTEGEPDFGRALDEIAMYQLELAIRGYFVRGGIVLERCYCDEVTVFSPALADAEGIEKNAYFPRIILESSAKEKLLRYLEWYRAPAFCHFNDMVVIDPDGTWFINYLYVLRWFSDDMMGMMERYGEKLPVSEGPYFPAAISELHQHRDHIKKRLAEFKDNPAIFRKYLWLACYHNWFCSTYFSEDGDVRIPDVGTELMFTGCLVAKSRINHNDR</sequence>
<name>A0ABT8M5C4_9EURY</name>
<accession>A0ABT8M5C4</accession>